<reference evidence="3" key="1">
    <citation type="submission" date="2022-11" db="UniProtKB">
        <authorList>
            <consortium name="WormBaseParasite"/>
        </authorList>
    </citation>
    <scope>IDENTIFICATION</scope>
</reference>
<sequence>MNIDVQSFPFIFVFKVIHLIQNKPQAIQSSPVFEGSKTSEKFGTSEYESFRQIVEEAKADFEFLGRTRLQTKLKTMPGDDVAEARALEKTVKKAMEEATKPIKDKLENLKLKIEETEGNNEANMRQSFLRFNPFRMFNPPPPFSGNFGETFSDWIEKLTHFMTLQGIGDNDELYKIAYLESNLIGSALASLHDLKRDLDPVTFQALVQGFKELYPDGRDSDLHQQLLYDRKQKKNESVTEYVDKLRKLARSAYPTLQDEAHMTQTVAELQSELKSIKGILKLAVDGMSKTQQLNEPPKPSQFTSEDQLLDIDDHGFLERRQQNGTQFSLCNVNLLPTVQKKLLSSPNDENLFVDQIPIVDTSKIEFENSFPDGNLENQTTDLLDNFDDKSFDGFEIDTQKLESQCQEDQRMENLNLGFDTEPGVNVPNFVSFSDPTVNPDDNFVDDIDDMFTVDLEIFVENYEKAENVQARNSIMAFPLCFTLNHDSNLEIDNQIYQRLCVQTEHSKSCSDDFVNDPDFTALNEYLDKVFENTCISLYDDEAQSVCDEQDIEDRNFTINDLGSNHFVSEFPMNGFVSGSFHQLKVNPEHLKSKLNYNDSIEDDDLLFDIVWLFEEPEVIHEQNYAGRNICDDVVAMTTNVCLCCLADTAICICFACPLHGGTDNVCPAAANKSATKIVKDNKDESESPPPTPGRDLSSGTTWIYVKSIFLFLLTYCCLQMKMKRATKMNKQCWTGRRNVDGRGHVIV</sequence>
<dbReference type="Proteomes" id="UP000887565">
    <property type="component" value="Unplaced"/>
</dbReference>
<feature type="transmembrane region" description="Helical" evidence="1">
    <location>
        <begin position="701"/>
        <end position="718"/>
    </location>
</feature>
<dbReference type="AlphaFoldDB" id="A0A915HZ79"/>
<keyword evidence="1" id="KW-1133">Transmembrane helix</keyword>
<evidence type="ECO:0000313" key="2">
    <source>
        <dbReference type="Proteomes" id="UP000887565"/>
    </source>
</evidence>
<dbReference type="WBParaSite" id="nRc.2.0.1.t06873-RA">
    <property type="protein sequence ID" value="nRc.2.0.1.t06873-RA"/>
    <property type="gene ID" value="nRc.2.0.1.g06873"/>
</dbReference>
<evidence type="ECO:0000256" key="1">
    <source>
        <dbReference type="SAM" id="Phobius"/>
    </source>
</evidence>
<dbReference type="PANTHER" id="PTHR33223:SF6">
    <property type="entry name" value="CCHC-TYPE DOMAIN-CONTAINING PROTEIN"/>
    <property type="match status" value="1"/>
</dbReference>
<evidence type="ECO:0000313" key="3">
    <source>
        <dbReference type="WBParaSite" id="nRc.2.0.1.t06873-RA"/>
    </source>
</evidence>
<proteinExistence type="predicted"/>
<accession>A0A915HZ79</accession>
<keyword evidence="1" id="KW-0812">Transmembrane</keyword>
<keyword evidence="2" id="KW-1185">Reference proteome</keyword>
<organism evidence="2 3">
    <name type="scientific">Romanomermis culicivorax</name>
    <name type="common">Nematode worm</name>
    <dbReference type="NCBI Taxonomy" id="13658"/>
    <lineage>
        <taxon>Eukaryota</taxon>
        <taxon>Metazoa</taxon>
        <taxon>Ecdysozoa</taxon>
        <taxon>Nematoda</taxon>
        <taxon>Enoplea</taxon>
        <taxon>Dorylaimia</taxon>
        <taxon>Mermithida</taxon>
        <taxon>Mermithoidea</taxon>
        <taxon>Mermithidae</taxon>
        <taxon>Romanomermis</taxon>
    </lineage>
</organism>
<protein>
    <submittedName>
        <fullName evidence="3">Retrotransposon gag domain-containing protein</fullName>
    </submittedName>
</protein>
<name>A0A915HZ79_ROMCU</name>
<keyword evidence="1" id="KW-0472">Membrane</keyword>
<dbReference type="PANTHER" id="PTHR33223">
    <property type="entry name" value="CCHC-TYPE DOMAIN-CONTAINING PROTEIN"/>
    <property type="match status" value="1"/>
</dbReference>